<organism evidence="2 3">
    <name type="scientific">Candidatus Entotheonella gemina</name>
    <dbReference type="NCBI Taxonomy" id="1429439"/>
    <lineage>
        <taxon>Bacteria</taxon>
        <taxon>Pseudomonadati</taxon>
        <taxon>Nitrospinota/Tectimicrobiota group</taxon>
        <taxon>Candidatus Tectimicrobiota</taxon>
        <taxon>Candidatus Entotheonellia</taxon>
        <taxon>Candidatus Entotheonellales</taxon>
        <taxon>Candidatus Entotheonellaceae</taxon>
        <taxon>Candidatus Entotheonella</taxon>
    </lineage>
</organism>
<proteinExistence type="predicted"/>
<dbReference type="SUPFAM" id="SSF56436">
    <property type="entry name" value="C-type lectin-like"/>
    <property type="match status" value="1"/>
</dbReference>
<evidence type="ECO:0000259" key="1">
    <source>
        <dbReference type="Pfam" id="PF03781"/>
    </source>
</evidence>
<dbReference type="Gene3D" id="3.90.1580.10">
    <property type="entry name" value="paralog of FGE (formylglycine-generating enzyme)"/>
    <property type="match status" value="1"/>
</dbReference>
<protein>
    <recommendedName>
        <fullName evidence="1">Sulfatase-modifying factor enzyme-like domain-containing protein</fullName>
    </recommendedName>
</protein>
<accession>W4LEL4</accession>
<keyword evidence="3" id="KW-1185">Reference proteome</keyword>
<feature type="domain" description="Sulfatase-modifying factor enzyme-like" evidence="1">
    <location>
        <begin position="205"/>
        <end position="418"/>
    </location>
</feature>
<name>W4LEL4_9BACT</name>
<dbReference type="Pfam" id="PF03781">
    <property type="entry name" value="FGE-sulfatase"/>
    <property type="match status" value="1"/>
</dbReference>
<gene>
    <name evidence="2" type="ORF">ETSY2_46200</name>
</gene>
<dbReference type="PANTHER" id="PTHR23150">
    <property type="entry name" value="SULFATASE MODIFYING FACTOR 1, 2"/>
    <property type="match status" value="1"/>
</dbReference>
<dbReference type="PANTHER" id="PTHR23150:SF19">
    <property type="entry name" value="FORMYLGLYCINE-GENERATING ENZYME"/>
    <property type="match status" value="1"/>
</dbReference>
<sequence>MNSIRDRSGLLVEYGTDVFGFQHQTFQEFLAAKEIAAHQREALLTKQLGDGYWREVTLLYAGLQDTTGLLQGVLDLPDDRVMQQWRLVQQIEDEAIFVAEETRAALATRPFEVLLRAPDAVTAARAAVHVRPADLDVAQLAEAFNRTDNRLTKGHLAMLLSEIGGAAELLQSQLDHADEHVRYLCALALAILRPQDRQDLDAILMAQIPKGTFTYGEGEGEGDQIETEAFAIDRFPLTNGQFRHFIEAGGYSERRYWSEDGWQWKEAEQISGPLYMDHEIFGRLSFPVVGISWYEAEAYANWAGKRLPTEQEWERAARGDTDRREYPWVGEFESNRANVDEEIDSTTPVGSYPDGISPHGLYDMAGNVWEWTDSFYDNELSYRVLRGGSWIHYRGSARCSRRYWGGPQVRYYNIGVRLSRTL</sequence>
<evidence type="ECO:0000313" key="3">
    <source>
        <dbReference type="Proteomes" id="UP000019140"/>
    </source>
</evidence>
<dbReference type="PATRIC" id="fig|1429439.4.peg.7694"/>
<dbReference type="HOGENOM" id="CLU_650004_0_0_7"/>
<dbReference type="GO" id="GO:0120147">
    <property type="term" value="F:formylglycine-generating oxidase activity"/>
    <property type="evidence" value="ECO:0007669"/>
    <property type="project" value="TreeGrafter"/>
</dbReference>
<reference evidence="2 3" key="1">
    <citation type="journal article" date="2014" name="Nature">
        <title>An environmental bacterial taxon with a large and distinct metabolic repertoire.</title>
        <authorList>
            <person name="Wilson M.C."/>
            <person name="Mori T."/>
            <person name="Ruckert C."/>
            <person name="Uria A.R."/>
            <person name="Helf M.J."/>
            <person name="Takada K."/>
            <person name="Gernert C."/>
            <person name="Steffens U.A."/>
            <person name="Heycke N."/>
            <person name="Schmitt S."/>
            <person name="Rinke C."/>
            <person name="Helfrich E.J."/>
            <person name="Brachmann A.O."/>
            <person name="Gurgui C."/>
            <person name="Wakimoto T."/>
            <person name="Kracht M."/>
            <person name="Crusemann M."/>
            <person name="Hentschel U."/>
            <person name="Abe I."/>
            <person name="Matsunaga S."/>
            <person name="Kalinowski J."/>
            <person name="Takeyama H."/>
            <person name="Piel J."/>
        </authorList>
    </citation>
    <scope>NUCLEOTIDE SEQUENCE [LARGE SCALE GENOMIC DNA]</scope>
    <source>
        <strain evidence="3">TSY2</strain>
    </source>
</reference>
<dbReference type="InterPro" id="IPR051043">
    <property type="entry name" value="Sulfatase_Mod_Factor_Kinase"/>
</dbReference>
<evidence type="ECO:0000313" key="2">
    <source>
        <dbReference type="EMBL" id="ETW96543.1"/>
    </source>
</evidence>
<dbReference type="InterPro" id="IPR042095">
    <property type="entry name" value="SUMF_sf"/>
</dbReference>
<comment type="caution">
    <text evidence="2">The sequence shown here is derived from an EMBL/GenBank/DDBJ whole genome shotgun (WGS) entry which is preliminary data.</text>
</comment>
<dbReference type="EMBL" id="AZHX01002168">
    <property type="protein sequence ID" value="ETW96543.1"/>
    <property type="molecule type" value="Genomic_DNA"/>
</dbReference>
<dbReference type="AlphaFoldDB" id="W4LEL4"/>
<dbReference type="InterPro" id="IPR005532">
    <property type="entry name" value="SUMF_dom"/>
</dbReference>
<dbReference type="InterPro" id="IPR016187">
    <property type="entry name" value="CTDL_fold"/>
</dbReference>
<dbReference type="Proteomes" id="UP000019140">
    <property type="component" value="Unassembled WGS sequence"/>
</dbReference>